<dbReference type="EMBL" id="PDJC01000001">
    <property type="protein sequence ID" value="PFG18098.1"/>
    <property type="molecule type" value="Genomic_DNA"/>
</dbReference>
<dbReference type="Proteomes" id="UP000226079">
    <property type="component" value="Unassembled WGS sequence"/>
</dbReference>
<evidence type="ECO:0000256" key="3">
    <source>
        <dbReference type="SAM" id="SignalP"/>
    </source>
</evidence>
<reference evidence="5 6" key="1">
    <citation type="submission" date="2017-10" db="EMBL/GenBank/DDBJ databases">
        <title>Sequencing the genomes of 1000 actinobacteria strains.</title>
        <authorList>
            <person name="Klenk H.-P."/>
        </authorList>
    </citation>
    <scope>NUCLEOTIDE SEQUENCE [LARGE SCALE GENOMIC DNA]</scope>
    <source>
        <strain evidence="5 6">DSM 15597</strain>
    </source>
</reference>
<dbReference type="PROSITE" id="PS51257">
    <property type="entry name" value="PROKAR_LIPOPROTEIN"/>
    <property type="match status" value="1"/>
</dbReference>
<sequence>MRTRSFAAALVAALLAASLAACTPGSGAASSAATPPASPATAAVSSPGDDPEQTGSAPPATPAPGYPFALAGLPRIDGSTANIPLISLVTQRLTGVPATIADNAVKTTGTPQAYQNLVNQSTDLLLVYEADTETKRLIAESGTKLEYHPIGRDALVFFTNSSNPVKSLTTAQYKDIYTGKLTNWKQVGGKKAPIIGYQRPEASGSQALFRKYVVGDAKLAKAPADRISGEMGEIIDGVASYANSGNALGYSVYYYLANMYAVDGIKMLGVGGVQPTKETLADGSYPYTNDFFAVIRANEPADSPARKVLAWLLSADGSKAVADAGYVPAK</sequence>
<evidence type="ECO:0000313" key="6">
    <source>
        <dbReference type="Proteomes" id="UP000226079"/>
    </source>
</evidence>
<proteinExistence type="predicted"/>
<dbReference type="RefSeq" id="WP_098461476.1">
    <property type="nucleotide sequence ID" value="NZ_PDJC01000001.1"/>
</dbReference>
<feature type="chain" id="PRO_5012225127" evidence="3">
    <location>
        <begin position="29"/>
        <end position="330"/>
    </location>
</feature>
<evidence type="ECO:0000313" key="5">
    <source>
        <dbReference type="EMBL" id="PFG18098.1"/>
    </source>
</evidence>
<dbReference type="AlphaFoldDB" id="A0A2A9CUM4"/>
<feature type="region of interest" description="Disordered" evidence="2">
    <location>
        <begin position="26"/>
        <end position="63"/>
    </location>
</feature>
<accession>A0A2A9CUM4</accession>
<feature type="domain" description="PBP" evidence="4">
    <location>
        <begin position="75"/>
        <end position="315"/>
    </location>
</feature>
<evidence type="ECO:0000256" key="1">
    <source>
        <dbReference type="ARBA" id="ARBA00022729"/>
    </source>
</evidence>
<dbReference type="InterPro" id="IPR050811">
    <property type="entry name" value="Phosphate_ABC_transporter"/>
</dbReference>
<dbReference type="Pfam" id="PF12849">
    <property type="entry name" value="PBP_like_2"/>
    <property type="match status" value="1"/>
</dbReference>
<dbReference type="PANTHER" id="PTHR30570:SF1">
    <property type="entry name" value="PHOSPHATE-BINDING PROTEIN PSTS"/>
    <property type="match status" value="1"/>
</dbReference>
<dbReference type="SUPFAM" id="SSF53850">
    <property type="entry name" value="Periplasmic binding protein-like II"/>
    <property type="match status" value="1"/>
</dbReference>
<comment type="caution">
    <text evidence="5">The sequence shown here is derived from an EMBL/GenBank/DDBJ whole genome shotgun (WGS) entry which is preliminary data.</text>
</comment>
<dbReference type="InterPro" id="IPR024370">
    <property type="entry name" value="PBP_domain"/>
</dbReference>
<feature type="compositionally biased region" description="Low complexity" evidence="2">
    <location>
        <begin position="26"/>
        <end position="48"/>
    </location>
</feature>
<keyword evidence="6" id="KW-1185">Reference proteome</keyword>
<organism evidence="5 6">
    <name type="scientific">Propionicimonas paludicola</name>
    <dbReference type="NCBI Taxonomy" id="185243"/>
    <lineage>
        <taxon>Bacteria</taxon>
        <taxon>Bacillati</taxon>
        <taxon>Actinomycetota</taxon>
        <taxon>Actinomycetes</taxon>
        <taxon>Propionibacteriales</taxon>
        <taxon>Nocardioidaceae</taxon>
        <taxon>Propionicimonas</taxon>
    </lineage>
</organism>
<gene>
    <name evidence="5" type="ORF">ATK74_2678</name>
</gene>
<feature type="signal peptide" evidence="3">
    <location>
        <begin position="1"/>
        <end position="28"/>
    </location>
</feature>
<name>A0A2A9CUM4_9ACTN</name>
<evidence type="ECO:0000256" key="2">
    <source>
        <dbReference type="SAM" id="MobiDB-lite"/>
    </source>
</evidence>
<evidence type="ECO:0000259" key="4">
    <source>
        <dbReference type="Pfam" id="PF12849"/>
    </source>
</evidence>
<keyword evidence="1 3" id="KW-0732">Signal</keyword>
<dbReference type="PANTHER" id="PTHR30570">
    <property type="entry name" value="PERIPLASMIC PHOSPHATE BINDING COMPONENT OF PHOSPHATE ABC TRANSPORTER"/>
    <property type="match status" value="1"/>
</dbReference>
<protein>
    <submittedName>
        <fullName evidence="5">Phosphate ABC transporter substrate-binding protein (PhoT family)</fullName>
    </submittedName>
</protein>
<dbReference type="Gene3D" id="3.40.190.10">
    <property type="entry name" value="Periplasmic binding protein-like II"/>
    <property type="match status" value="2"/>
</dbReference>
<dbReference type="OrthoDB" id="3636760at2"/>